<dbReference type="Proteomes" id="UP000054018">
    <property type="component" value="Unassembled WGS sequence"/>
</dbReference>
<proteinExistence type="predicted"/>
<dbReference type="OrthoDB" id="6077919at2759"/>
<dbReference type="PANTHER" id="PTHR23235">
    <property type="entry name" value="KRUEPPEL-LIKE TRANSCRIPTION FACTOR"/>
    <property type="match status" value="1"/>
</dbReference>
<evidence type="ECO:0000256" key="2">
    <source>
        <dbReference type="ARBA" id="ARBA00022771"/>
    </source>
</evidence>
<feature type="domain" description="C2H2-type" evidence="6">
    <location>
        <begin position="250"/>
        <end position="277"/>
    </location>
</feature>
<dbReference type="AlphaFoldDB" id="A0A0C9YVA8"/>
<dbReference type="SUPFAM" id="SSF57667">
    <property type="entry name" value="beta-beta-alpha zinc fingers"/>
    <property type="match status" value="1"/>
</dbReference>
<dbReference type="EMBL" id="KN833691">
    <property type="protein sequence ID" value="KIK28955.1"/>
    <property type="molecule type" value="Genomic_DNA"/>
</dbReference>
<protein>
    <recommendedName>
        <fullName evidence="6">C2H2-type domain-containing protein</fullName>
    </recommendedName>
</protein>
<keyword evidence="8" id="KW-1185">Reference proteome</keyword>
<gene>
    <name evidence="7" type="ORF">PISMIDRAFT_673248</name>
</gene>
<keyword evidence="1" id="KW-0479">Metal-binding</keyword>
<feature type="compositionally biased region" description="Low complexity" evidence="5">
    <location>
        <begin position="140"/>
        <end position="152"/>
    </location>
</feature>
<evidence type="ECO:0000256" key="4">
    <source>
        <dbReference type="PROSITE-ProRule" id="PRU00042"/>
    </source>
</evidence>
<evidence type="ECO:0000256" key="3">
    <source>
        <dbReference type="ARBA" id="ARBA00022833"/>
    </source>
</evidence>
<sequence>MPVNSIPSIHISAATDAYQIPPPSHYSSDSETTMCSEGRVVATPSISQSSEAFDPYCHDGFGLDDLINSGLYGTSTKDDCIYPGIHFHSEDRGEAMDSQSNAFDGERLGSDLCYMSGPLNAHSFAAGLADIRYLAPSPSPSSSCNGSQSPASVHSELSSDNDHLSPISFTTEDSITYPTSPCLTGYHGHHPYSRPRHMSSESVTTSDLTLPPRVLGHHRSHSTPSAPRPCIATQAMLHANERRRKHEAQFSCGECQQTFTAQFSLKRHQQSHTGERRFKCGIPGCTQTFFNNSDCKRHEKSKKRHPNLV</sequence>
<dbReference type="GO" id="GO:0000981">
    <property type="term" value="F:DNA-binding transcription factor activity, RNA polymerase II-specific"/>
    <property type="evidence" value="ECO:0007669"/>
    <property type="project" value="TreeGrafter"/>
</dbReference>
<dbReference type="PROSITE" id="PS50157">
    <property type="entry name" value="ZINC_FINGER_C2H2_2"/>
    <property type="match status" value="1"/>
</dbReference>
<evidence type="ECO:0000259" key="6">
    <source>
        <dbReference type="PROSITE" id="PS50157"/>
    </source>
</evidence>
<dbReference type="PROSITE" id="PS00028">
    <property type="entry name" value="ZINC_FINGER_C2H2_1"/>
    <property type="match status" value="1"/>
</dbReference>
<evidence type="ECO:0000313" key="7">
    <source>
        <dbReference type="EMBL" id="KIK28955.1"/>
    </source>
</evidence>
<feature type="region of interest" description="Disordered" evidence="5">
    <location>
        <begin position="137"/>
        <end position="169"/>
    </location>
</feature>
<keyword evidence="3" id="KW-0862">Zinc</keyword>
<dbReference type="Gene3D" id="3.30.160.60">
    <property type="entry name" value="Classic Zinc Finger"/>
    <property type="match status" value="2"/>
</dbReference>
<dbReference type="InterPro" id="IPR013087">
    <property type="entry name" value="Znf_C2H2_type"/>
</dbReference>
<dbReference type="InterPro" id="IPR036236">
    <property type="entry name" value="Znf_C2H2_sf"/>
</dbReference>
<dbReference type="HOGENOM" id="CLU_900512_0_0_1"/>
<dbReference type="GO" id="GO:0000978">
    <property type="term" value="F:RNA polymerase II cis-regulatory region sequence-specific DNA binding"/>
    <property type="evidence" value="ECO:0007669"/>
    <property type="project" value="TreeGrafter"/>
</dbReference>
<accession>A0A0C9YVA8</accession>
<dbReference type="GO" id="GO:0008270">
    <property type="term" value="F:zinc ion binding"/>
    <property type="evidence" value="ECO:0007669"/>
    <property type="project" value="UniProtKB-KW"/>
</dbReference>
<organism evidence="7 8">
    <name type="scientific">Pisolithus microcarpus 441</name>
    <dbReference type="NCBI Taxonomy" id="765257"/>
    <lineage>
        <taxon>Eukaryota</taxon>
        <taxon>Fungi</taxon>
        <taxon>Dikarya</taxon>
        <taxon>Basidiomycota</taxon>
        <taxon>Agaricomycotina</taxon>
        <taxon>Agaricomycetes</taxon>
        <taxon>Agaricomycetidae</taxon>
        <taxon>Boletales</taxon>
        <taxon>Sclerodermatineae</taxon>
        <taxon>Pisolithaceae</taxon>
        <taxon>Pisolithus</taxon>
    </lineage>
</organism>
<reference evidence="7 8" key="1">
    <citation type="submission" date="2014-04" db="EMBL/GenBank/DDBJ databases">
        <authorList>
            <consortium name="DOE Joint Genome Institute"/>
            <person name="Kuo A."/>
            <person name="Kohler A."/>
            <person name="Costa M.D."/>
            <person name="Nagy L.G."/>
            <person name="Floudas D."/>
            <person name="Copeland A."/>
            <person name="Barry K.W."/>
            <person name="Cichocki N."/>
            <person name="Veneault-Fourrey C."/>
            <person name="LaButti K."/>
            <person name="Lindquist E.A."/>
            <person name="Lipzen A."/>
            <person name="Lundell T."/>
            <person name="Morin E."/>
            <person name="Murat C."/>
            <person name="Sun H."/>
            <person name="Tunlid A."/>
            <person name="Henrissat B."/>
            <person name="Grigoriev I.V."/>
            <person name="Hibbett D.S."/>
            <person name="Martin F."/>
            <person name="Nordberg H.P."/>
            <person name="Cantor M.N."/>
            <person name="Hua S.X."/>
        </authorList>
    </citation>
    <scope>NUCLEOTIDE SEQUENCE [LARGE SCALE GENOMIC DNA]</scope>
    <source>
        <strain evidence="7 8">441</strain>
    </source>
</reference>
<dbReference type="STRING" id="765257.A0A0C9YVA8"/>
<dbReference type="PANTHER" id="PTHR23235:SF120">
    <property type="entry name" value="KRUPPEL-LIKE FACTOR 15"/>
    <property type="match status" value="1"/>
</dbReference>
<dbReference type="SMART" id="SM00355">
    <property type="entry name" value="ZnF_C2H2"/>
    <property type="match status" value="2"/>
</dbReference>
<reference evidence="8" key="2">
    <citation type="submission" date="2015-01" db="EMBL/GenBank/DDBJ databases">
        <title>Evolutionary Origins and Diversification of the Mycorrhizal Mutualists.</title>
        <authorList>
            <consortium name="DOE Joint Genome Institute"/>
            <consortium name="Mycorrhizal Genomics Consortium"/>
            <person name="Kohler A."/>
            <person name="Kuo A."/>
            <person name="Nagy L.G."/>
            <person name="Floudas D."/>
            <person name="Copeland A."/>
            <person name="Barry K.W."/>
            <person name="Cichocki N."/>
            <person name="Veneault-Fourrey C."/>
            <person name="LaButti K."/>
            <person name="Lindquist E.A."/>
            <person name="Lipzen A."/>
            <person name="Lundell T."/>
            <person name="Morin E."/>
            <person name="Murat C."/>
            <person name="Riley R."/>
            <person name="Ohm R."/>
            <person name="Sun H."/>
            <person name="Tunlid A."/>
            <person name="Henrissat B."/>
            <person name="Grigoriev I.V."/>
            <person name="Hibbett D.S."/>
            <person name="Martin F."/>
        </authorList>
    </citation>
    <scope>NUCLEOTIDE SEQUENCE [LARGE SCALE GENOMIC DNA]</scope>
    <source>
        <strain evidence="8">441</strain>
    </source>
</reference>
<evidence type="ECO:0000256" key="1">
    <source>
        <dbReference type="ARBA" id="ARBA00022723"/>
    </source>
</evidence>
<name>A0A0C9YVA8_9AGAM</name>
<evidence type="ECO:0000313" key="8">
    <source>
        <dbReference type="Proteomes" id="UP000054018"/>
    </source>
</evidence>
<keyword evidence="2 4" id="KW-0863">Zinc-finger</keyword>
<evidence type="ECO:0000256" key="5">
    <source>
        <dbReference type="SAM" id="MobiDB-lite"/>
    </source>
</evidence>